<proteinExistence type="inferred from homology"/>
<protein>
    <submittedName>
        <fullName evidence="6">LysR family transcriptional regulator</fullName>
    </submittedName>
</protein>
<dbReference type="Gene3D" id="3.40.190.10">
    <property type="entry name" value="Periplasmic binding protein-like II"/>
    <property type="match status" value="2"/>
</dbReference>
<evidence type="ECO:0000313" key="7">
    <source>
        <dbReference type="Proteomes" id="UP000436822"/>
    </source>
</evidence>
<dbReference type="PANTHER" id="PTHR30346:SF0">
    <property type="entry name" value="HCA OPERON TRANSCRIPTIONAL ACTIVATOR HCAR"/>
    <property type="match status" value="1"/>
</dbReference>
<comment type="caution">
    <text evidence="6">The sequence shown here is derived from an EMBL/GenBank/DDBJ whole genome shotgun (WGS) entry which is preliminary data.</text>
</comment>
<dbReference type="OrthoDB" id="9815174at2"/>
<dbReference type="InterPro" id="IPR005119">
    <property type="entry name" value="LysR_subst-bd"/>
</dbReference>
<dbReference type="Gene3D" id="1.10.10.10">
    <property type="entry name" value="Winged helix-like DNA-binding domain superfamily/Winged helix DNA-binding domain"/>
    <property type="match status" value="1"/>
</dbReference>
<evidence type="ECO:0000256" key="1">
    <source>
        <dbReference type="ARBA" id="ARBA00009437"/>
    </source>
</evidence>
<dbReference type="Pfam" id="PF00126">
    <property type="entry name" value="HTH_1"/>
    <property type="match status" value="1"/>
</dbReference>
<dbReference type="InterPro" id="IPR036390">
    <property type="entry name" value="WH_DNA-bd_sf"/>
</dbReference>
<evidence type="ECO:0000256" key="3">
    <source>
        <dbReference type="ARBA" id="ARBA00023125"/>
    </source>
</evidence>
<keyword evidence="4" id="KW-0804">Transcription</keyword>
<dbReference type="GO" id="GO:0003700">
    <property type="term" value="F:DNA-binding transcription factor activity"/>
    <property type="evidence" value="ECO:0007669"/>
    <property type="project" value="InterPro"/>
</dbReference>
<dbReference type="GO" id="GO:0032993">
    <property type="term" value="C:protein-DNA complex"/>
    <property type="evidence" value="ECO:0007669"/>
    <property type="project" value="TreeGrafter"/>
</dbReference>
<dbReference type="Proteomes" id="UP000436822">
    <property type="component" value="Unassembled WGS sequence"/>
</dbReference>
<dbReference type="EMBL" id="BLJE01000004">
    <property type="protein sequence ID" value="GFE66180.1"/>
    <property type="molecule type" value="Genomic_DNA"/>
</dbReference>
<dbReference type="PRINTS" id="PR00039">
    <property type="entry name" value="HTHLYSR"/>
</dbReference>
<keyword evidence="3" id="KW-0238">DNA-binding</keyword>
<gene>
    <name evidence="6" type="ORF">KIN_32540</name>
</gene>
<feature type="domain" description="HTH lysR-type" evidence="5">
    <location>
        <begin position="1"/>
        <end position="58"/>
    </location>
</feature>
<dbReference type="PROSITE" id="PS50931">
    <property type="entry name" value="HTH_LYSR"/>
    <property type="match status" value="1"/>
</dbReference>
<dbReference type="AlphaFoldDB" id="A0A6N6JJZ0"/>
<keyword evidence="2" id="KW-0805">Transcription regulation</keyword>
<comment type="similarity">
    <text evidence="1">Belongs to the LysR transcriptional regulatory family.</text>
</comment>
<dbReference type="SUPFAM" id="SSF53850">
    <property type="entry name" value="Periplasmic binding protein-like II"/>
    <property type="match status" value="1"/>
</dbReference>
<evidence type="ECO:0000259" key="5">
    <source>
        <dbReference type="PROSITE" id="PS50931"/>
    </source>
</evidence>
<dbReference type="Pfam" id="PF03466">
    <property type="entry name" value="LysR_substrate"/>
    <property type="match status" value="1"/>
</dbReference>
<evidence type="ECO:0000313" key="6">
    <source>
        <dbReference type="EMBL" id="GFE66180.1"/>
    </source>
</evidence>
<dbReference type="RefSeq" id="WP_159809008.1">
    <property type="nucleotide sequence ID" value="NZ_BLJE01000004.1"/>
</dbReference>
<evidence type="ECO:0000256" key="4">
    <source>
        <dbReference type="ARBA" id="ARBA00023163"/>
    </source>
</evidence>
<dbReference type="SUPFAM" id="SSF46785">
    <property type="entry name" value="Winged helix' DNA-binding domain"/>
    <property type="match status" value="1"/>
</dbReference>
<name>A0A6N6JJZ0_9RHOB</name>
<accession>A0A6N6JJZ0</accession>
<dbReference type="InterPro" id="IPR036388">
    <property type="entry name" value="WH-like_DNA-bd_sf"/>
</dbReference>
<dbReference type="FunFam" id="1.10.10.10:FF:000001">
    <property type="entry name" value="LysR family transcriptional regulator"/>
    <property type="match status" value="1"/>
</dbReference>
<dbReference type="InterPro" id="IPR000847">
    <property type="entry name" value="LysR_HTH_N"/>
</dbReference>
<evidence type="ECO:0000256" key="2">
    <source>
        <dbReference type="ARBA" id="ARBA00023015"/>
    </source>
</evidence>
<dbReference type="PANTHER" id="PTHR30346">
    <property type="entry name" value="TRANSCRIPTIONAL DUAL REGULATOR HCAR-RELATED"/>
    <property type="match status" value="1"/>
</dbReference>
<organism evidence="6 7">
    <name type="scientific">Litoreibacter roseus</name>
    <dbReference type="NCBI Taxonomy" id="2601869"/>
    <lineage>
        <taxon>Bacteria</taxon>
        <taxon>Pseudomonadati</taxon>
        <taxon>Pseudomonadota</taxon>
        <taxon>Alphaproteobacteria</taxon>
        <taxon>Rhodobacterales</taxon>
        <taxon>Roseobacteraceae</taxon>
        <taxon>Litoreibacter</taxon>
    </lineage>
</organism>
<keyword evidence="7" id="KW-1185">Reference proteome</keyword>
<sequence length="312" mass="33949">MEFRQLRYFVAVAEEGNIGRAAHRLNVSQPPISRQIQALEYELGAVLLTRTPKGVDLTEAGRVFYADAQKVLSQAKNAMDRTRAAERGELGRLDIAFFGSTVYQTVPLMLRAFHRAQSEIEVSLTRMGKAEQVNALRDGRIHIGFGRYYNQAAGLEIELISREPLYAAIPADLALAKQDEVPLSDLASLPVVLYPAGDRPSFADEIISLFREADVEFDVDSVATDSTAALALIASGTRCTIVPEAIAALRFPALEFVLIKNCSTLAPSSCVYLAEDQPPVLKEFLKVLRSVSVSASVDTENASRGGFKSIGA</sequence>
<reference evidence="6 7" key="1">
    <citation type="submission" date="2019-12" db="EMBL/GenBank/DDBJ databases">
        <title>Litoreibacter badius sp. nov., a novel bacteriochlorophyll a-containing bacterium in the genus Litoreibacter.</title>
        <authorList>
            <person name="Kanamuro M."/>
            <person name="Takabe Y."/>
            <person name="Mori K."/>
            <person name="Takaichi S."/>
            <person name="Hanada S."/>
        </authorList>
    </citation>
    <scope>NUCLEOTIDE SEQUENCE [LARGE SCALE GENOMIC DNA]</scope>
    <source>
        <strain evidence="6 7">K6</strain>
    </source>
</reference>
<dbReference type="GO" id="GO:0003677">
    <property type="term" value="F:DNA binding"/>
    <property type="evidence" value="ECO:0007669"/>
    <property type="project" value="UniProtKB-KW"/>
</dbReference>